<keyword evidence="9 10" id="KW-0998">Cell outer membrane</keyword>
<evidence type="ECO:0000256" key="4">
    <source>
        <dbReference type="ARBA" id="ARBA00022692"/>
    </source>
</evidence>
<evidence type="ECO:0000259" key="15">
    <source>
        <dbReference type="Pfam" id="PF00593"/>
    </source>
</evidence>
<feature type="chain" id="PRO_5045375423" evidence="14">
    <location>
        <begin position="23"/>
        <end position="780"/>
    </location>
</feature>
<feature type="signal peptide" evidence="14">
    <location>
        <begin position="1"/>
        <end position="22"/>
    </location>
</feature>
<keyword evidence="4 10" id="KW-0812">Transmembrane</keyword>
<evidence type="ECO:0000256" key="13">
    <source>
        <dbReference type="SAM" id="MobiDB-lite"/>
    </source>
</evidence>
<dbReference type="PROSITE" id="PS51257">
    <property type="entry name" value="PROKAR_LIPOPROTEIN"/>
    <property type="match status" value="1"/>
</dbReference>
<dbReference type="RefSeq" id="WP_367625548.1">
    <property type="nucleotide sequence ID" value="NZ_JBFNQD010000009.1"/>
</dbReference>
<dbReference type="CDD" id="cd01347">
    <property type="entry name" value="ligand_gated_channel"/>
    <property type="match status" value="1"/>
</dbReference>
<organism evidence="17 18">
    <name type="scientific">Labrys neptuniae</name>
    <dbReference type="NCBI Taxonomy" id="376174"/>
    <lineage>
        <taxon>Bacteria</taxon>
        <taxon>Pseudomonadati</taxon>
        <taxon>Pseudomonadota</taxon>
        <taxon>Alphaproteobacteria</taxon>
        <taxon>Hyphomicrobiales</taxon>
        <taxon>Xanthobacteraceae</taxon>
        <taxon>Labrys</taxon>
    </lineage>
</organism>
<evidence type="ECO:0000256" key="10">
    <source>
        <dbReference type="PROSITE-ProRule" id="PRU01360"/>
    </source>
</evidence>
<dbReference type="InterPro" id="IPR039426">
    <property type="entry name" value="TonB-dep_rcpt-like"/>
</dbReference>
<keyword evidence="7 10" id="KW-0472">Membrane</keyword>
<dbReference type="SUPFAM" id="SSF56935">
    <property type="entry name" value="Porins"/>
    <property type="match status" value="1"/>
</dbReference>
<evidence type="ECO:0000256" key="2">
    <source>
        <dbReference type="ARBA" id="ARBA00022448"/>
    </source>
</evidence>
<feature type="domain" description="TonB-dependent receptor plug" evidence="16">
    <location>
        <begin position="63"/>
        <end position="171"/>
    </location>
</feature>
<evidence type="ECO:0000256" key="9">
    <source>
        <dbReference type="ARBA" id="ARBA00023237"/>
    </source>
</evidence>
<dbReference type="Pfam" id="PF07715">
    <property type="entry name" value="Plug"/>
    <property type="match status" value="1"/>
</dbReference>
<evidence type="ECO:0000259" key="16">
    <source>
        <dbReference type="Pfam" id="PF07715"/>
    </source>
</evidence>
<evidence type="ECO:0000256" key="14">
    <source>
        <dbReference type="SAM" id="SignalP"/>
    </source>
</evidence>
<dbReference type="Pfam" id="PF00593">
    <property type="entry name" value="TonB_dep_Rec_b-barrel"/>
    <property type="match status" value="1"/>
</dbReference>
<dbReference type="EMBL" id="JBFNQD010000009">
    <property type="protein sequence ID" value="MEW9308509.1"/>
    <property type="molecule type" value="Genomic_DNA"/>
</dbReference>
<dbReference type="InterPro" id="IPR010917">
    <property type="entry name" value="TonB_rcpt_CS"/>
</dbReference>
<evidence type="ECO:0000256" key="1">
    <source>
        <dbReference type="ARBA" id="ARBA00004571"/>
    </source>
</evidence>
<reference evidence="17 18" key="1">
    <citation type="submission" date="2024-07" db="EMBL/GenBank/DDBJ databases">
        <title>Description of Labrys sedimenti sp. nov., isolated from a diclofenac-degrading enrichment culture.</title>
        <authorList>
            <person name="Tancsics A."/>
            <person name="Csepanyi A."/>
        </authorList>
    </citation>
    <scope>NUCLEOTIDE SEQUENCE [LARGE SCALE GENOMIC DNA]</scope>
    <source>
        <strain evidence="17 18">LMG 23578</strain>
    </source>
</reference>
<gene>
    <name evidence="17" type="ORF">ABXS05_23350</name>
</gene>
<evidence type="ECO:0000256" key="3">
    <source>
        <dbReference type="ARBA" id="ARBA00022452"/>
    </source>
</evidence>
<feature type="region of interest" description="Disordered" evidence="13">
    <location>
        <begin position="25"/>
        <end position="46"/>
    </location>
</feature>
<protein>
    <submittedName>
        <fullName evidence="17">TonB-dependent hemoglobin/transferrin/lactoferrin family receptor</fullName>
    </submittedName>
</protein>
<evidence type="ECO:0000256" key="11">
    <source>
        <dbReference type="PROSITE-ProRule" id="PRU10144"/>
    </source>
</evidence>
<dbReference type="PROSITE" id="PS52016">
    <property type="entry name" value="TONB_DEPENDENT_REC_3"/>
    <property type="match status" value="1"/>
</dbReference>
<evidence type="ECO:0000256" key="5">
    <source>
        <dbReference type="ARBA" id="ARBA00022729"/>
    </source>
</evidence>
<keyword evidence="8 17" id="KW-0675">Receptor</keyword>
<dbReference type="InterPro" id="IPR010949">
    <property type="entry name" value="TonB_Hb/transfer/lactofer_rcpt"/>
</dbReference>
<sequence>METRIIVAAGLLLAGCAIAAQAQEARPRPNHPAAPAASEPAGTDEPVMLEPVTVVAERAKRQLLDVPATVTVISDKELKSHMVRDIDDLTRYEPGITVSRNSSSTDPFGGNGGFTIRGVGGNRIQMRVDGSRILDGNTDGTRDFVDLPFIKSVEIIRGPASALYGTDAVGGLVAFTTKDPADIIKEGRNWGLEASTNFDSYNKALVNTALGAWRVSPNLEILLGYSVKKASEAKLSRARADGGRYGCPRWVEYGAIDCGSFNPLDELGQNFLAKIVWRPTESLELKLTGEIFDRNKDVDVLYNRGPVAVRTPANPNPALLPFIHSYTASQELTRYRIALDGLWKPEYAFADQIRWNITWSPQRREVSSREHRTLANGNQQYQDNVTEFGQRFLQAGLQIDSSFKLGRSDHKLVWGFDGEYGYTDYVRNRTTRVFTPGGVPVSNATVVPYTWNFADSNTKRLDAFVQDEISLLDGKLLITPALRYSWNQITPKPKSDYQPVPGYVLRQREESALTKKLGIIYKLNETYSVYGLYAEGFRMPNAEQLYTGSSSGLPDNNLVPAPELKPERVRSFEAGLRGRYGWGYFSLSAFHADYTNFIQNFVEIPASSGSGVDYTWANRAKVRLTGIEGSAEVQWAENWGSSFSLTYQHGNQKTTRDAPWTPFNGASPLTAVASLRWTKPEQGLEVEMIGTFASKVSRTSTPDIFKPGGYAVFDLLGSWKPTENITLRAGILNIADTRYFRWPLPGSYSRTASSSVAFSNPLELQTAAGRTFKLGANITF</sequence>
<dbReference type="NCBIfam" id="TIGR01786">
    <property type="entry name" value="TonB-hemlactrns"/>
    <property type="match status" value="1"/>
</dbReference>
<comment type="subcellular location">
    <subcellularLocation>
        <location evidence="1 10">Cell outer membrane</location>
        <topology evidence="1 10">Multi-pass membrane protein</topology>
    </subcellularLocation>
</comment>
<dbReference type="InterPro" id="IPR000531">
    <property type="entry name" value="Beta-barrel_TonB"/>
</dbReference>
<accession>A0ABV3PT86</accession>
<dbReference type="Gene3D" id="2.40.170.20">
    <property type="entry name" value="TonB-dependent receptor, beta-barrel domain"/>
    <property type="match status" value="1"/>
</dbReference>
<dbReference type="InterPro" id="IPR012910">
    <property type="entry name" value="Plug_dom"/>
</dbReference>
<evidence type="ECO:0000256" key="8">
    <source>
        <dbReference type="ARBA" id="ARBA00023170"/>
    </source>
</evidence>
<dbReference type="PANTHER" id="PTHR30069">
    <property type="entry name" value="TONB-DEPENDENT OUTER MEMBRANE RECEPTOR"/>
    <property type="match status" value="1"/>
</dbReference>
<feature type="short sequence motif" description="TonB C-terminal box" evidence="11">
    <location>
        <begin position="763"/>
        <end position="780"/>
    </location>
</feature>
<dbReference type="InterPro" id="IPR037066">
    <property type="entry name" value="Plug_dom_sf"/>
</dbReference>
<evidence type="ECO:0000256" key="6">
    <source>
        <dbReference type="ARBA" id="ARBA00023077"/>
    </source>
</evidence>
<evidence type="ECO:0000256" key="12">
    <source>
        <dbReference type="RuleBase" id="RU003357"/>
    </source>
</evidence>
<comment type="similarity">
    <text evidence="10 12">Belongs to the TonB-dependent receptor family.</text>
</comment>
<keyword evidence="2 10" id="KW-0813">Transport</keyword>
<name>A0ABV3PT86_9HYPH</name>
<feature type="domain" description="TonB-dependent receptor-like beta-barrel" evidence="15">
    <location>
        <begin position="291"/>
        <end position="734"/>
    </location>
</feature>
<keyword evidence="3 10" id="KW-1134">Transmembrane beta strand</keyword>
<evidence type="ECO:0000313" key="17">
    <source>
        <dbReference type="EMBL" id="MEW9308509.1"/>
    </source>
</evidence>
<proteinExistence type="inferred from homology"/>
<dbReference type="Proteomes" id="UP001555786">
    <property type="component" value="Unassembled WGS sequence"/>
</dbReference>
<keyword evidence="5 14" id="KW-0732">Signal</keyword>
<dbReference type="InterPro" id="IPR036942">
    <property type="entry name" value="Beta-barrel_TonB_sf"/>
</dbReference>
<dbReference type="Gene3D" id="2.170.130.10">
    <property type="entry name" value="TonB-dependent receptor, plug domain"/>
    <property type="match status" value="1"/>
</dbReference>
<dbReference type="PROSITE" id="PS01156">
    <property type="entry name" value="TONB_DEPENDENT_REC_2"/>
    <property type="match status" value="1"/>
</dbReference>
<keyword evidence="6 12" id="KW-0798">TonB box</keyword>
<keyword evidence="18" id="KW-1185">Reference proteome</keyword>
<dbReference type="PANTHER" id="PTHR30069:SF29">
    <property type="entry name" value="HEMOGLOBIN AND HEMOGLOBIN-HAPTOGLOBIN-BINDING PROTEIN 1-RELATED"/>
    <property type="match status" value="1"/>
</dbReference>
<evidence type="ECO:0000256" key="7">
    <source>
        <dbReference type="ARBA" id="ARBA00023136"/>
    </source>
</evidence>
<comment type="caution">
    <text evidence="17">The sequence shown here is derived from an EMBL/GenBank/DDBJ whole genome shotgun (WGS) entry which is preliminary data.</text>
</comment>
<evidence type="ECO:0000313" key="18">
    <source>
        <dbReference type="Proteomes" id="UP001555786"/>
    </source>
</evidence>